<keyword evidence="12" id="KW-0234">DNA repair</keyword>
<dbReference type="Pfam" id="PF00730">
    <property type="entry name" value="HhH-GPD"/>
    <property type="match status" value="1"/>
</dbReference>
<evidence type="ECO:0000256" key="4">
    <source>
        <dbReference type="ARBA" id="ARBA00012045"/>
    </source>
</evidence>
<sequence>MAFKFSKALLSWYDQHGRKNLPWQIQRNAYRVWVSEIMLQQTQVKTVIPYFEKFMQRFPDVLALANAAEDDVLHHWSGLGYYARARNLHKAAQQVRDFHNGDFPLVFDEVLALPGIGRSTAGAILAQADGQQHAILDGNVKRVLARFHAVAGWTGQLKIQTQLWQYAERHTPAKRLADYTQAIMDLGASLCSRSKPGCEQCPLQVACEAYATDQVKLLPTPKPKKTRPIKTVRMLLLRNCEQQTLLEKRPPTGIWGGLWSLPEMPLNEEVSDWCGEHYQLKISSQTEHPVVRHTFSHFHLDITPCVVEVNNPEQSVMEANRRVWYKARQNDQDAPALGLAAPVSHLLNRLF</sequence>
<dbReference type="FunFam" id="1.10.340.30:FF:000002">
    <property type="entry name" value="Adenine DNA glycosylase"/>
    <property type="match status" value="1"/>
</dbReference>
<dbReference type="PANTHER" id="PTHR42944:SF1">
    <property type="entry name" value="ADENINE DNA GLYCOSYLASE"/>
    <property type="match status" value="1"/>
</dbReference>
<evidence type="ECO:0000256" key="8">
    <source>
        <dbReference type="ARBA" id="ARBA00022763"/>
    </source>
</evidence>
<dbReference type="SMART" id="SM00478">
    <property type="entry name" value="ENDO3c"/>
    <property type="match status" value="1"/>
</dbReference>
<dbReference type="SUPFAM" id="SSF48150">
    <property type="entry name" value="DNA-glycosylase"/>
    <property type="match status" value="1"/>
</dbReference>
<evidence type="ECO:0000256" key="6">
    <source>
        <dbReference type="ARBA" id="ARBA00022485"/>
    </source>
</evidence>
<dbReference type="GO" id="GO:0032357">
    <property type="term" value="F:oxidized purine DNA binding"/>
    <property type="evidence" value="ECO:0007669"/>
    <property type="project" value="TreeGrafter"/>
</dbReference>
<dbReference type="Pfam" id="PF14815">
    <property type="entry name" value="NUDIX_4"/>
    <property type="match status" value="1"/>
</dbReference>
<evidence type="ECO:0000256" key="12">
    <source>
        <dbReference type="ARBA" id="ARBA00023204"/>
    </source>
</evidence>
<dbReference type="NCBIfam" id="TIGR01084">
    <property type="entry name" value="mutY"/>
    <property type="match status" value="1"/>
</dbReference>
<comment type="similarity">
    <text evidence="3">Belongs to the Nth/MutY family.</text>
</comment>
<evidence type="ECO:0000256" key="11">
    <source>
        <dbReference type="ARBA" id="ARBA00023014"/>
    </source>
</evidence>
<keyword evidence="13 15" id="KW-0326">Glycosidase</keyword>
<proteinExistence type="inferred from homology"/>
<dbReference type="GO" id="GO:0006284">
    <property type="term" value="P:base-excision repair"/>
    <property type="evidence" value="ECO:0007669"/>
    <property type="project" value="InterPro"/>
</dbReference>
<evidence type="ECO:0000313" key="15">
    <source>
        <dbReference type="EMBL" id="VAW60845.1"/>
    </source>
</evidence>
<comment type="catalytic activity">
    <reaction evidence="1">
        <text>Hydrolyzes free adenine bases from 7,8-dihydro-8-oxoguanine:adenine mismatched double-stranded DNA, leaving an apurinic site.</text>
        <dbReference type="EC" id="3.2.2.31"/>
    </reaction>
</comment>
<feature type="domain" description="HhH-GPD" evidence="14">
    <location>
        <begin position="38"/>
        <end position="189"/>
    </location>
</feature>
<dbReference type="InterPro" id="IPR015797">
    <property type="entry name" value="NUDIX_hydrolase-like_dom_sf"/>
</dbReference>
<dbReference type="GO" id="GO:0000701">
    <property type="term" value="F:purine-specific mismatch base pair DNA N-glycosylase activity"/>
    <property type="evidence" value="ECO:0007669"/>
    <property type="project" value="UniProtKB-EC"/>
</dbReference>
<dbReference type="CDD" id="cd00056">
    <property type="entry name" value="ENDO3c"/>
    <property type="match status" value="1"/>
</dbReference>
<dbReference type="GO" id="GO:0051539">
    <property type="term" value="F:4 iron, 4 sulfur cluster binding"/>
    <property type="evidence" value="ECO:0007669"/>
    <property type="project" value="UniProtKB-KW"/>
</dbReference>
<accession>A0A3B0WXV2</accession>
<dbReference type="AlphaFoldDB" id="A0A3B0WXV2"/>
<organism evidence="15">
    <name type="scientific">hydrothermal vent metagenome</name>
    <dbReference type="NCBI Taxonomy" id="652676"/>
    <lineage>
        <taxon>unclassified sequences</taxon>
        <taxon>metagenomes</taxon>
        <taxon>ecological metagenomes</taxon>
    </lineage>
</organism>
<evidence type="ECO:0000256" key="3">
    <source>
        <dbReference type="ARBA" id="ARBA00008343"/>
    </source>
</evidence>
<dbReference type="InterPro" id="IPR029119">
    <property type="entry name" value="MutY_C"/>
</dbReference>
<evidence type="ECO:0000256" key="7">
    <source>
        <dbReference type="ARBA" id="ARBA00022723"/>
    </source>
</evidence>
<keyword evidence="6" id="KW-0004">4Fe-4S</keyword>
<dbReference type="NCBIfam" id="NF008132">
    <property type="entry name" value="PRK10880.1"/>
    <property type="match status" value="1"/>
</dbReference>
<dbReference type="Gene3D" id="1.10.340.30">
    <property type="entry name" value="Hypothetical protein, domain 2"/>
    <property type="match status" value="1"/>
</dbReference>
<dbReference type="GO" id="GO:0006298">
    <property type="term" value="P:mismatch repair"/>
    <property type="evidence" value="ECO:0007669"/>
    <property type="project" value="TreeGrafter"/>
</dbReference>
<keyword evidence="8" id="KW-0227">DNA damage</keyword>
<dbReference type="PANTHER" id="PTHR42944">
    <property type="entry name" value="ADENINE DNA GLYCOSYLASE"/>
    <property type="match status" value="1"/>
</dbReference>
<evidence type="ECO:0000256" key="9">
    <source>
        <dbReference type="ARBA" id="ARBA00022801"/>
    </source>
</evidence>
<dbReference type="PROSITE" id="PS00764">
    <property type="entry name" value="ENDONUCLEASE_III_1"/>
    <property type="match status" value="1"/>
</dbReference>
<evidence type="ECO:0000259" key="14">
    <source>
        <dbReference type="SMART" id="SM00478"/>
    </source>
</evidence>
<protein>
    <recommendedName>
        <fullName evidence="5">Adenine DNA glycosylase</fullName>
        <ecNumber evidence="4">3.2.2.31</ecNumber>
    </recommendedName>
</protein>
<keyword evidence="11" id="KW-0411">Iron-sulfur</keyword>
<dbReference type="InterPro" id="IPR004035">
    <property type="entry name" value="Endouclease-III_FeS-bd_BS"/>
</dbReference>
<dbReference type="GO" id="GO:0034039">
    <property type="term" value="F:8-oxo-7,8-dihydroguanine DNA N-glycosylase activity"/>
    <property type="evidence" value="ECO:0007669"/>
    <property type="project" value="TreeGrafter"/>
</dbReference>
<keyword evidence="7" id="KW-0479">Metal-binding</keyword>
<dbReference type="CDD" id="cd03431">
    <property type="entry name" value="NUDIX_DNA_Glycosylase_C-MutY"/>
    <property type="match status" value="1"/>
</dbReference>
<dbReference type="InterPro" id="IPR011257">
    <property type="entry name" value="DNA_glycosylase"/>
</dbReference>
<evidence type="ECO:0000256" key="5">
    <source>
        <dbReference type="ARBA" id="ARBA00022023"/>
    </source>
</evidence>
<dbReference type="GO" id="GO:0046872">
    <property type="term" value="F:metal ion binding"/>
    <property type="evidence" value="ECO:0007669"/>
    <property type="project" value="UniProtKB-KW"/>
</dbReference>
<dbReference type="EC" id="3.2.2.31" evidence="4"/>
<evidence type="ECO:0000256" key="10">
    <source>
        <dbReference type="ARBA" id="ARBA00023004"/>
    </source>
</evidence>
<dbReference type="EMBL" id="UOFI01000005">
    <property type="protein sequence ID" value="VAW60845.1"/>
    <property type="molecule type" value="Genomic_DNA"/>
</dbReference>
<dbReference type="Gene3D" id="1.10.1670.10">
    <property type="entry name" value="Helix-hairpin-Helix base-excision DNA repair enzymes (C-terminal)"/>
    <property type="match status" value="1"/>
</dbReference>
<dbReference type="GO" id="GO:0035485">
    <property type="term" value="F:adenine/guanine mispair binding"/>
    <property type="evidence" value="ECO:0007669"/>
    <property type="project" value="TreeGrafter"/>
</dbReference>
<gene>
    <name evidence="15" type="ORF">MNBD_GAMMA09-1544</name>
</gene>
<dbReference type="Gene3D" id="3.90.79.10">
    <property type="entry name" value="Nucleoside Triphosphate Pyrophosphohydrolase"/>
    <property type="match status" value="1"/>
</dbReference>
<reference evidence="15" key="1">
    <citation type="submission" date="2018-06" db="EMBL/GenBank/DDBJ databases">
        <authorList>
            <person name="Zhirakovskaya E."/>
        </authorList>
    </citation>
    <scope>NUCLEOTIDE SEQUENCE</scope>
</reference>
<keyword evidence="10" id="KW-0408">Iron</keyword>
<dbReference type="InterPro" id="IPR005760">
    <property type="entry name" value="A/G_AdeGlyc_MutY"/>
</dbReference>
<evidence type="ECO:0000256" key="13">
    <source>
        <dbReference type="ARBA" id="ARBA00023295"/>
    </source>
</evidence>
<dbReference type="InterPro" id="IPR044298">
    <property type="entry name" value="MIG/MutY"/>
</dbReference>
<comment type="cofactor">
    <cofactor evidence="2">
        <name>[4Fe-4S] cluster</name>
        <dbReference type="ChEBI" id="CHEBI:49883"/>
    </cofactor>
</comment>
<dbReference type="SUPFAM" id="SSF55811">
    <property type="entry name" value="Nudix"/>
    <property type="match status" value="1"/>
</dbReference>
<evidence type="ECO:0000256" key="1">
    <source>
        <dbReference type="ARBA" id="ARBA00000843"/>
    </source>
</evidence>
<keyword evidence="9 15" id="KW-0378">Hydrolase</keyword>
<dbReference type="InterPro" id="IPR023170">
    <property type="entry name" value="HhH_base_excis_C"/>
</dbReference>
<name>A0A3B0WXV2_9ZZZZ</name>
<evidence type="ECO:0000256" key="2">
    <source>
        <dbReference type="ARBA" id="ARBA00001966"/>
    </source>
</evidence>
<dbReference type="InterPro" id="IPR003265">
    <property type="entry name" value="HhH-GPD_domain"/>
</dbReference>